<evidence type="ECO:0000256" key="3">
    <source>
        <dbReference type="SAM" id="SignalP"/>
    </source>
</evidence>
<evidence type="ECO:0000313" key="6">
    <source>
        <dbReference type="EMBL" id="MCL2914873.1"/>
    </source>
</evidence>
<dbReference type="Gene3D" id="1.10.1240.20">
    <property type="entry name" value="Lytic transglycosylase, superhelical linker domain"/>
    <property type="match status" value="1"/>
</dbReference>
<name>A0ABT0N8U6_9GAMM</name>
<evidence type="ECO:0000259" key="5">
    <source>
        <dbReference type="Pfam" id="PF14718"/>
    </source>
</evidence>
<dbReference type="Pfam" id="PF14718">
    <property type="entry name" value="SLT_L"/>
    <property type="match status" value="1"/>
</dbReference>
<gene>
    <name evidence="6" type="ORF">L2725_13985</name>
</gene>
<dbReference type="InterPro" id="IPR000189">
    <property type="entry name" value="Transglyc_AS"/>
</dbReference>
<comment type="caution">
    <text evidence="6">The sequence shown here is derived from an EMBL/GenBank/DDBJ whole genome shotgun (WGS) entry which is preliminary data.</text>
</comment>
<dbReference type="SUPFAM" id="SSF48435">
    <property type="entry name" value="Bacterial muramidases"/>
    <property type="match status" value="1"/>
</dbReference>
<dbReference type="SUPFAM" id="SSF53955">
    <property type="entry name" value="Lysozyme-like"/>
    <property type="match status" value="1"/>
</dbReference>
<dbReference type="InterPro" id="IPR008258">
    <property type="entry name" value="Transglycosylase_SLT_dom_1"/>
</dbReference>
<feature type="signal peptide" evidence="3">
    <location>
        <begin position="1"/>
        <end position="24"/>
    </location>
</feature>
<reference evidence="6 7" key="1">
    <citation type="submission" date="2022-01" db="EMBL/GenBank/DDBJ databases">
        <title>Whole genome-based taxonomy of the Shewanellaceae.</title>
        <authorList>
            <person name="Martin-Rodriguez A.J."/>
        </authorList>
    </citation>
    <scope>NUCLEOTIDE SEQUENCE [LARGE SCALE GENOMIC DNA]</scope>
    <source>
        <strain evidence="6 7">DSM 21332</strain>
    </source>
</reference>
<dbReference type="PANTHER" id="PTHR37423:SF5">
    <property type="entry name" value="SOLUBLE LYTIC MUREIN TRANSGLYCOSYLASE"/>
    <property type="match status" value="1"/>
</dbReference>
<evidence type="ECO:0000256" key="1">
    <source>
        <dbReference type="ARBA" id="ARBA00007734"/>
    </source>
</evidence>
<dbReference type="InterPro" id="IPR023346">
    <property type="entry name" value="Lysozyme-like_dom_sf"/>
</dbReference>
<dbReference type="InterPro" id="IPR037061">
    <property type="entry name" value="Lytic_TGlycoase_superhlx_L_sf"/>
</dbReference>
<accession>A0ABT0N8U6</accession>
<dbReference type="InterPro" id="IPR012289">
    <property type="entry name" value="Lytic_TGlycosylase_superhlx_L"/>
</dbReference>
<feature type="domain" description="Transglycosylase SLT" evidence="4">
    <location>
        <begin position="478"/>
        <end position="590"/>
    </location>
</feature>
<dbReference type="EMBL" id="JAKIKT010000005">
    <property type="protein sequence ID" value="MCL2914873.1"/>
    <property type="molecule type" value="Genomic_DNA"/>
</dbReference>
<feature type="chain" id="PRO_5046388109" evidence="3">
    <location>
        <begin position="25"/>
        <end position="639"/>
    </location>
</feature>
<dbReference type="InterPro" id="IPR008939">
    <property type="entry name" value="Lytic_TGlycosylase_superhlx_U"/>
</dbReference>
<keyword evidence="7" id="KW-1185">Reference proteome</keyword>
<sequence>MLKQLLGILGLVSFSMGLTTTSAAAGLTAQQQAYLDAREAQEQGNSARYQILRKQLGDYPLTVYLDYHDKQDDILRQSGPKAAISLAAFAQTPLYNTLKHRYLQRAGKQKRWKDFLAISPKLPRDTELQCYYYRAKLQNGDPNLAWVGAKNLWLHGYSQPDACDVLFSEWTKAGKRSQDLVWQRMMLAFDSGQYSLMSWLSRKVTGHKQDAEALVQVYRDPRRLRHINRYMGSGEYKEDIVAAGLKRLARKDLEQAVRLYLKYQKADRFTEHESRKLNRYLVRRALIRQEESLSDHVDTMLPLLGSDDLTEMRLRWAIRNGDNQVIEKTLPLLSDTAAASARWQFWQARMMKDPARRSDSLAKLATQRNFYGFMAANSQGLPINLNQVTPAEDQAAQQKLAKDAAWLRVVELQALDKHYDARVEWRQLLARVNQEERTQYTLMAGDNNWPAMGVQGTIQGKLWNHVSQRFPLAHEGEFNAAATRHKVNGDELRAIARRESAFYPRARSGVGARGLMQLMPATAKETARKHKLKYRRQSDLYDVGLNVKLGSAYYAGLLKQFDQNRILATAAYNAGPHRVTAWLKRTDGKLDAVSFIESIPFRETREYVQAVFSYRLIYEELAGKTTTPLLSDAEQSASY</sequence>
<comment type="similarity">
    <text evidence="1">Belongs to the transglycosylase Slt family.</text>
</comment>
<dbReference type="PROSITE" id="PS00922">
    <property type="entry name" value="TRANSGLYCOSYLASE"/>
    <property type="match status" value="1"/>
</dbReference>
<keyword evidence="2 3" id="KW-0732">Signal</keyword>
<dbReference type="Proteomes" id="UP001202831">
    <property type="component" value="Unassembled WGS sequence"/>
</dbReference>
<dbReference type="Gene3D" id="1.10.530.10">
    <property type="match status" value="1"/>
</dbReference>
<dbReference type="PANTHER" id="PTHR37423">
    <property type="entry name" value="SOLUBLE LYTIC MUREIN TRANSGLYCOSYLASE-RELATED"/>
    <property type="match status" value="1"/>
</dbReference>
<evidence type="ECO:0000313" key="7">
    <source>
        <dbReference type="Proteomes" id="UP001202831"/>
    </source>
</evidence>
<dbReference type="Pfam" id="PF01464">
    <property type="entry name" value="SLT"/>
    <property type="match status" value="1"/>
</dbReference>
<feature type="domain" description="Lytic transglycosylase superhelical linker" evidence="5">
    <location>
        <begin position="400"/>
        <end position="466"/>
    </location>
</feature>
<evidence type="ECO:0000256" key="2">
    <source>
        <dbReference type="ARBA" id="ARBA00022729"/>
    </source>
</evidence>
<dbReference type="Gene3D" id="1.25.20.10">
    <property type="entry name" value="Bacterial muramidases"/>
    <property type="match status" value="1"/>
</dbReference>
<protein>
    <submittedName>
        <fullName evidence="6">Transglycosylase SLT domain-containing protein</fullName>
    </submittedName>
</protein>
<evidence type="ECO:0000259" key="4">
    <source>
        <dbReference type="Pfam" id="PF01464"/>
    </source>
</evidence>
<dbReference type="RefSeq" id="WP_249249510.1">
    <property type="nucleotide sequence ID" value="NZ_JAKIKT010000005.1"/>
</dbReference>
<dbReference type="CDD" id="cd13401">
    <property type="entry name" value="Slt70-like"/>
    <property type="match status" value="1"/>
</dbReference>
<organism evidence="6 7">
    <name type="scientific">Shewanella corallii</name>
    <dbReference type="NCBI Taxonomy" id="560080"/>
    <lineage>
        <taxon>Bacteria</taxon>
        <taxon>Pseudomonadati</taxon>
        <taxon>Pseudomonadota</taxon>
        <taxon>Gammaproteobacteria</taxon>
        <taxon>Alteromonadales</taxon>
        <taxon>Shewanellaceae</taxon>
        <taxon>Shewanella</taxon>
    </lineage>
</organism>
<proteinExistence type="inferred from homology"/>